<organism evidence="1 2">
    <name type="scientific">Pantoea eucrina</name>
    <dbReference type="NCBI Taxonomy" id="472693"/>
    <lineage>
        <taxon>Bacteria</taxon>
        <taxon>Pseudomonadati</taxon>
        <taxon>Pseudomonadota</taxon>
        <taxon>Gammaproteobacteria</taxon>
        <taxon>Enterobacterales</taxon>
        <taxon>Erwiniaceae</taxon>
        <taxon>Pantoea</taxon>
    </lineage>
</organism>
<evidence type="ECO:0000313" key="1">
    <source>
        <dbReference type="EMBL" id="MBM0748941.1"/>
    </source>
</evidence>
<name>A0ABS1Z987_9GAMM</name>
<accession>A0ABS1Z987</accession>
<sequence>MTTVQVEGLGKIGIGAIDVDSQPVALFGYNDAMNRLHENLELAVRRTEWPAGHFLMGRKKSRSHRPSAIQLVLYQADGSEHPYEPSLPDFEMTDWHTAT</sequence>
<gene>
    <name evidence="1" type="ORF">JJB79_16230</name>
</gene>
<reference evidence="1 2" key="1">
    <citation type="submission" date="2021-01" db="EMBL/GenBank/DDBJ databases">
        <title>Complete genome sequence of Pantoea eucrina OB49, a heavy metal tolerant bacterium with PGPR potential isolated from wheat in Algeria.</title>
        <authorList>
            <person name="Lekired A."/>
            <person name="Ouzari I.H."/>
        </authorList>
    </citation>
    <scope>NUCLEOTIDE SEQUENCE [LARGE SCALE GENOMIC DNA]</scope>
    <source>
        <strain evidence="1 2">OB49</strain>
    </source>
</reference>
<evidence type="ECO:0000313" key="2">
    <source>
        <dbReference type="Proteomes" id="UP000809137"/>
    </source>
</evidence>
<dbReference type="EMBL" id="JAFCXS010000015">
    <property type="protein sequence ID" value="MBM0748941.1"/>
    <property type="molecule type" value="Genomic_DNA"/>
</dbReference>
<comment type="caution">
    <text evidence="1">The sequence shown here is derived from an EMBL/GenBank/DDBJ whole genome shotgun (WGS) entry which is preliminary data.</text>
</comment>
<protein>
    <submittedName>
        <fullName evidence="1">Uncharacterized protein</fullName>
    </submittedName>
</protein>
<proteinExistence type="predicted"/>
<keyword evidence="2" id="KW-1185">Reference proteome</keyword>
<dbReference type="Proteomes" id="UP000809137">
    <property type="component" value="Unassembled WGS sequence"/>
</dbReference>
<dbReference type="RefSeq" id="WP_158448524.1">
    <property type="nucleotide sequence ID" value="NZ_JAFCXS010000015.1"/>
</dbReference>